<evidence type="ECO:0000259" key="2">
    <source>
        <dbReference type="PROSITE" id="PS50943"/>
    </source>
</evidence>
<feature type="compositionally biased region" description="Basic and acidic residues" evidence="1">
    <location>
        <begin position="97"/>
        <end position="108"/>
    </location>
</feature>
<dbReference type="PROSITE" id="PS50943">
    <property type="entry name" value="HTH_CROC1"/>
    <property type="match status" value="1"/>
</dbReference>
<reference evidence="3" key="1">
    <citation type="journal article" date="2023" name="Nat. Microbiol.">
        <title>Enrichment and characterization of a nitric oxide-reducing microbial community in a continuous bioreactor.</title>
        <authorList>
            <person name="Garrido-Amador P."/>
            <person name="Stortenbeker N."/>
            <person name="Wessels H.J.C.T."/>
            <person name="Speth D.R."/>
            <person name="Garcia-Heredia I."/>
            <person name="Kartal B."/>
        </authorList>
    </citation>
    <scope>NUCLEOTIDE SEQUENCE</scope>
    <source>
        <strain evidence="3">MAG1</strain>
    </source>
</reference>
<dbReference type="CDD" id="cd00093">
    <property type="entry name" value="HTH_XRE"/>
    <property type="match status" value="1"/>
</dbReference>
<gene>
    <name evidence="3" type="ORF">OHM77_10780</name>
</gene>
<dbReference type="Pfam" id="PF01381">
    <property type="entry name" value="HTH_3"/>
    <property type="match status" value="1"/>
</dbReference>
<dbReference type="InterPro" id="IPR010982">
    <property type="entry name" value="Lambda_DNA-bd_dom_sf"/>
</dbReference>
<dbReference type="SMART" id="SM00530">
    <property type="entry name" value="HTH_XRE"/>
    <property type="match status" value="1"/>
</dbReference>
<name>A0AA49IY74_9PROT</name>
<feature type="domain" description="HTH cro/C1-type" evidence="2">
    <location>
        <begin position="18"/>
        <end position="70"/>
    </location>
</feature>
<proteinExistence type="predicted"/>
<dbReference type="AlphaFoldDB" id="A0AA49IY74"/>
<evidence type="ECO:0000313" key="3">
    <source>
        <dbReference type="EMBL" id="WIM05176.1"/>
    </source>
</evidence>
<dbReference type="InterPro" id="IPR001387">
    <property type="entry name" value="Cro/C1-type_HTH"/>
</dbReference>
<feature type="region of interest" description="Disordered" evidence="1">
    <location>
        <begin position="84"/>
        <end position="108"/>
    </location>
</feature>
<accession>A0AA49IY74</accession>
<sequence>METAKTVEEWGAELGEQMRALRLRANLDQVSLAKRAGISLTAIKNLESGKGATLKTLIKALRVLDRADWLSTLAPPVSISPLQMLKAKPARQRARRRPQDDGMDRGDT</sequence>
<protein>
    <submittedName>
        <fullName evidence="3">Helix-turn-helix domain-containing protein</fullName>
    </submittedName>
</protein>
<dbReference type="EMBL" id="CP107246">
    <property type="protein sequence ID" value="WIM05176.1"/>
    <property type="molecule type" value="Genomic_DNA"/>
</dbReference>
<organism evidence="3">
    <name type="scientific">Candidatus Nitricoxidivorans perseverans</name>
    <dbReference type="NCBI Taxonomy" id="2975601"/>
    <lineage>
        <taxon>Bacteria</taxon>
        <taxon>Pseudomonadati</taxon>
        <taxon>Pseudomonadota</taxon>
        <taxon>Betaproteobacteria</taxon>
        <taxon>Nitrosomonadales</taxon>
        <taxon>Sterolibacteriaceae</taxon>
        <taxon>Candidatus Nitricoxidivorans</taxon>
    </lineage>
</organism>
<evidence type="ECO:0000256" key="1">
    <source>
        <dbReference type="SAM" id="MobiDB-lite"/>
    </source>
</evidence>
<dbReference type="KEGG" id="npv:OHM77_10780"/>
<dbReference type="SUPFAM" id="SSF47413">
    <property type="entry name" value="lambda repressor-like DNA-binding domains"/>
    <property type="match status" value="1"/>
</dbReference>
<dbReference type="Gene3D" id="1.10.260.40">
    <property type="entry name" value="lambda repressor-like DNA-binding domains"/>
    <property type="match status" value="1"/>
</dbReference>
<dbReference type="GO" id="GO:0003677">
    <property type="term" value="F:DNA binding"/>
    <property type="evidence" value="ECO:0007669"/>
    <property type="project" value="InterPro"/>
</dbReference>
<dbReference type="Proteomes" id="UP001234916">
    <property type="component" value="Chromosome"/>
</dbReference>